<evidence type="ECO:0000256" key="1">
    <source>
        <dbReference type="SAM" id="MobiDB-lite"/>
    </source>
</evidence>
<gene>
    <name evidence="2" type="ORF">CSO01_07320</name>
</gene>
<evidence type="ECO:0000313" key="3">
    <source>
        <dbReference type="Proteomes" id="UP000321798"/>
    </source>
</evidence>
<sequence length="76" mass="8360">MRSVRPSDEGSDRGRGSSEVPDRSYAVPAPGESIEDYERAIAAAEDALELDMWRALLLEALDEDETGPHVDDDEAR</sequence>
<proteinExistence type="predicted"/>
<feature type="region of interest" description="Disordered" evidence="1">
    <location>
        <begin position="1"/>
        <end position="31"/>
    </location>
</feature>
<organism evidence="2 3">
    <name type="scientific">Cellulomonas soli</name>
    <dbReference type="NCBI Taxonomy" id="931535"/>
    <lineage>
        <taxon>Bacteria</taxon>
        <taxon>Bacillati</taxon>
        <taxon>Actinomycetota</taxon>
        <taxon>Actinomycetes</taxon>
        <taxon>Micrococcales</taxon>
        <taxon>Cellulomonadaceae</taxon>
        <taxon>Cellulomonas</taxon>
    </lineage>
</organism>
<comment type="caution">
    <text evidence="2">The sequence shown here is derived from an EMBL/GenBank/DDBJ whole genome shotgun (WGS) entry which is preliminary data.</text>
</comment>
<dbReference type="AlphaFoldDB" id="A0A512P9Y0"/>
<evidence type="ECO:0000313" key="2">
    <source>
        <dbReference type="EMBL" id="GEP68017.1"/>
    </source>
</evidence>
<feature type="compositionally biased region" description="Basic and acidic residues" evidence="1">
    <location>
        <begin position="1"/>
        <end position="22"/>
    </location>
</feature>
<keyword evidence="3" id="KW-1185">Reference proteome</keyword>
<protein>
    <submittedName>
        <fullName evidence="2">Uncharacterized protein</fullName>
    </submittedName>
</protein>
<name>A0A512P9Y0_9CELL</name>
<dbReference type="EMBL" id="BKAL01000002">
    <property type="protein sequence ID" value="GEP68017.1"/>
    <property type="molecule type" value="Genomic_DNA"/>
</dbReference>
<accession>A0A512P9Y0</accession>
<reference evidence="2 3" key="1">
    <citation type="submission" date="2019-07" db="EMBL/GenBank/DDBJ databases">
        <title>Whole genome shotgun sequence of Cellulomonas soli NBRC 109434.</title>
        <authorList>
            <person name="Hosoyama A."/>
            <person name="Uohara A."/>
            <person name="Ohji S."/>
            <person name="Ichikawa N."/>
        </authorList>
    </citation>
    <scope>NUCLEOTIDE SEQUENCE [LARGE SCALE GENOMIC DNA]</scope>
    <source>
        <strain evidence="2 3">NBRC 109434</strain>
    </source>
</reference>
<dbReference type="Proteomes" id="UP000321798">
    <property type="component" value="Unassembled WGS sequence"/>
</dbReference>